<reference evidence="6 7" key="1">
    <citation type="submission" date="2021-06" db="EMBL/GenBank/DDBJ databases">
        <authorList>
            <person name="Criscuolo A."/>
        </authorList>
    </citation>
    <scope>NUCLEOTIDE SEQUENCE [LARGE SCALE GENOMIC DNA]</scope>
    <source>
        <strain evidence="7">CIP 111802</strain>
    </source>
</reference>
<protein>
    <submittedName>
        <fullName evidence="6">HTH-type transcriptional regulator BetI</fullName>
    </submittedName>
</protein>
<accession>A0ABN7TWF0</accession>
<dbReference type="PANTHER" id="PTHR30055">
    <property type="entry name" value="HTH-TYPE TRANSCRIPTIONAL REGULATOR RUTR"/>
    <property type="match status" value="1"/>
</dbReference>
<evidence type="ECO:0000256" key="2">
    <source>
        <dbReference type="ARBA" id="ARBA00023125"/>
    </source>
</evidence>
<organism evidence="6 7">
    <name type="scientific">Paenibacillus allorhizosphaerae</name>
    <dbReference type="NCBI Taxonomy" id="2849866"/>
    <lineage>
        <taxon>Bacteria</taxon>
        <taxon>Bacillati</taxon>
        <taxon>Bacillota</taxon>
        <taxon>Bacilli</taxon>
        <taxon>Bacillales</taxon>
        <taxon>Paenibacillaceae</taxon>
        <taxon>Paenibacillus</taxon>
    </lineage>
</organism>
<keyword evidence="2 4" id="KW-0238">DNA-binding</keyword>
<keyword evidence="7" id="KW-1185">Reference proteome</keyword>
<evidence type="ECO:0000256" key="3">
    <source>
        <dbReference type="ARBA" id="ARBA00023163"/>
    </source>
</evidence>
<dbReference type="PROSITE" id="PS50977">
    <property type="entry name" value="HTH_TETR_2"/>
    <property type="match status" value="1"/>
</dbReference>
<proteinExistence type="predicted"/>
<feature type="DNA-binding region" description="H-T-H motif" evidence="4">
    <location>
        <begin position="37"/>
        <end position="56"/>
    </location>
</feature>
<evidence type="ECO:0000259" key="5">
    <source>
        <dbReference type="PROSITE" id="PS50977"/>
    </source>
</evidence>
<feature type="domain" description="HTH tetR-type" evidence="5">
    <location>
        <begin position="14"/>
        <end position="74"/>
    </location>
</feature>
<dbReference type="Proteomes" id="UP000730618">
    <property type="component" value="Unassembled WGS sequence"/>
</dbReference>
<dbReference type="Pfam" id="PF00440">
    <property type="entry name" value="TetR_N"/>
    <property type="match status" value="1"/>
</dbReference>
<evidence type="ECO:0000313" key="6">
    <source>
        <dbReference type="EMBL" id="CAG7654794.1"/>
    </source>
</evidence>
<dbReference type="RefSeq" id="WP_218102080.1">
    <property type="nucleotide sequence ID" value="NZ_CAJVCE010000023.1"/>
</dbReference>
<gene>
    <name evidence="6" type="primary">betI_6</name>
    <name evidence="6" type="ORF">PAECIP111802_05880</name>
</gene>
<name>A0ABN7TWF0_9BACL</name>
<sequence length="204" mass="23018">MNPTSDSKRDASGDARREQIKRAALKVFARRGLDGTKMSMIAAEAGVSDGLAYRYFKSKDDIFEMLVREAIDGANEAFETIGRLSVSPLERFRALTKEIIEDENNDYFVLVQQVMSADSLPKEVAQLIEGYSTLRMIDQMAPVFADGQRDGVFIDGDPRELVMWYLTVLSGLMLVDRSLLKDYRPPQTDFLLNLIVKPRQEQGV</sequence>
<evidence type="ECO:0000256" key="4">
    <source>
        <dbReference type="PROSITE-ProRule" id="PRU00335"/>
    </source>
</evidence>
<dbReference type="PANTHER" id="PTHR30055:SF234">
    <property type="entry name" value="HTH-TYPE TRANSCRIPTIONAL REGULATOR BETI"/>
    <property type="match status" value="1"/>
</dbReference>
<evidence type="ECO:0000256" key="1">
    <source>
        <dbReference type="ARBA" id="ARBA00023015"/>
    </source>
</evidence>
<dbReference type="EMBL" id="CAJVCE010000023">
    <property type="protein sequence ID" value="CAG7654794.1"/>
    <property type="molecule type" value="Genomic_DNA"/>
</dbReference>
<dbReference type="InterPro" id="IPR050109">
    <property type="entry name" value="HTH-type_TetR-like_transc_reg"/>
</dbReference>
<comment type="caution">
    <text evidence="6">The sequence shown here is derived from an EMBL/GenBank/DDBJ whole genome shotgun (WGS) entry which is preliminary data.</text>
</comment>
<evidence type="ECO:0000313" key="7">
    <source>
        <dbReference type="Proteomes" id="UP000730618"/>
    </source>
</evidence>
<keyword evidence="3" id="KW-0804">Transcription</keyword>
<keyword evidence="1" id="KW-0805">Transcription regulation</keyword>
<dbReference type="InterPro" id="IPR001647">
    <property type="entry name" value="HTH_TetR"/>
</dbReference>